<dbReference type="AlphaFoldDB" id="A0A806K2T4"/>
<reference evidence="1" key="1">
    <citation type="submission" date="2012-03" db="EMBL/GenBank/DDBJ databases">
        <title>Functional metagenomics reveals considerable lignocellulase gene clusters in the gut microbiome of a wood-feeding higher termite.</title>
        <authorList>
            <person name="Liu N."/>
        </authorList>
    </citation>
    <scope>NUCLEOTIDE SEQUENCE</scope>
</reference>
<name>A0A806K2T4_9BACT</name>
<evidence type="ECO:0000313" key="1">
    <source>
        <dbReference type="EMBL" id="AGS54143.1"/>
    </source>
</evidence>
<dbReference type="InterPro" id="IPR025906">
    <property type="entry name" value="YjfB_motility"/>
</dbReference>
<proteinExistence type="predicted"/>
<organism evidence="1">
    <name type="scientific">uncultured bacterium contig00051</name>
    <dbReference type="NCBI Taxonomy" id="1181535"/>
    <lineage>
        <taxon>Bacteria</taxon>
        <taxon>environmental samples</taxon>
    </lineage>
</organism>
<protein>
    <recommendedName>
        <fullName evidence="2">Motility protein</fullName>
    </recommendedName>
</protein>
<accession>A0A806K2T4</accession>
<evidence type="ECO:0008006" key="2">
    <source>
        <dbReference type="Google" id="ProtNLM"/>
    </source>
</evidence>
<dbReference type="Pfam" id="PF14070">
    <property type="entry name" value="YjfB_motility"/>
    <property type="match status" value="1"/>
</dbReference>
<sequence>MDIQSASVNLSQARVQEQAGVQVLSMGMDAVKEQAAALEKLLASAQPLTDPNLGQRVNATA</sequence>
<dbReference type="EMBL" id="JQ844278">
    <property type="protein sequence ID" value="AGS54143.1"/>
    <property type="molecule type" value="Genomic_DNA"/>
</dbReference>